<reference evidence="1 2" key="1">
    <citation type="submission" date="2021-06" db="EMBL/GenBank/DDBJ databases">
        <title>Caerostris darwini draft genome.</title>
        <authorList>
            <person name="Kono N."/>
            <person name="Arakawa K."/>
        </authorList>
    </citation>
    <scope>NUCLEOTIDE SEQUENCE [LARGE SCALE GENOMIC DNA]</scope>
</reference>
<organism evidence="1 2">
    <name type="scientific">Caerostris darwini</name>
    <dbReference type="NCBI Taxonomy" id="1538125"/>
    <lineage>
        <taxon>Eukaryota</taxon>
        <taxon>Metazoa</taxon>
        <taxon>Ecdysozoa</taxon>
        <taxon>Arthropoda</taxon>
        <taxon>Chelicerata</taxon>
        <taxon>Arachnida</taxon>
        <taxon>Araneae</taxon>
        <taxon>Araneomorphae</taxon>
        <taxon>Entelegynae</taxon>
        <taxon>Araneoidea</taxon>
        <taxon>Araneidae</taxon>
        <taxon>Caerostris</taxon>
    </lineage>
</organism>
<evidence type="ECO:0000313" key="1">
    <source>
        <dbReference type="EMBL" id="GIY60390.1"/>
    </source>
</evidence>
<evidence type="ECO:0000313" key="2">
    <source>
        <dbReference type="Proteomes" id="UP001054837"/>
    </source>
</evidence>
<comment type="caution">
    <text evidence="1">The sequence shown here is derived from an EMBL/GenBank/DDBJ whole genome shotgun (WGS) entry which is preliminary data.</text>
</comment>
<dbReference type="EMBL" id="BPLQ01011793">
    <property type="protein sequence ID" value="GIY60390.1"/>
    <property type="molecule type" value="Genomic_DNA"/>
</dbReference>
<sequence>MEELQQAIHLLQELLLQNLNLNLWITDRLHIWLQLCLLVIPAYLVYQSSIATMPHQLPHGAAVLHDRPRFVSRTMLQRNGTLLKQNSYWKIPAHFQ</sequence>
<name>A0AAV4USM5_9ARAC</name>
<accession>A0AAV4USM5</accession>
<proteinExistence type="predicted"/>
<dbReference type="AlphaFoldDB" id="A0AAV4USM5"/>
<protein>
    <submittedName>
        <fullName evidence="1">Uncharacterized protein</fullName>
    </submittedName>
</protein>
<gene>
    <name evidence="1" type="ORF">CDAR_103751</name>
</gene>
<keyword evidence="2" id="KW-1185">Reference proteome</keyword>
<dbReference type="Proteomes" id="UP001054837">
    <property type="component" value="Unassembled WGS sequence"/>
</dbReference>